<dbReference type="GO" id="GO:0009279">
    <property type="term" value="C:cell outer membrane"/>
    <property type="evidence" value="ECO:0007669"/>
    <property type="project" value="UniProtKB-SubCell"/>
</dbReference>
<dbReference type="SUPFAM" id="SSF56935">
    <property type="entry name" value="Porins"/>
    <property type="match status" value="1"/>
</dbReference>
<dbReference type="Gene3D" id="2.40.170.20">
    <property type="entry name" value="TonB-dependent receptor, beta-barrel domain"/>
    <property type="match status" value="2"/>
</dbReference>
<evidence type="ECO:0000256" key="7">
    <source>
        <dbReference type="ARBA" id="ARBA00023136"/>
    </source>
</evidence>
<dbReference type="GO" id="GO:0030246">
    <property type="term" value="F:carbohydrate binding"/>
    <property type="evidence" value="ECO:0007669"/>
    <property type="project" value="InterPro"/>
</dbReference>
<keyword evidence="5" id="KW-0732">Signal</keyword>
<dbReference type="GO" id="GO:0044718">
    <property type="term" value="P:siderophore transmembrane transport"/>
    <property type="evidence" value="ECO:0007669"/>
    <property type="project" value="TreeGrafter"/>
</dbReference>
<evidence type="ECO:0000256" key="3">
    <source>
        <dbReference type="ARBA" id="ARBA00022452"/>
    </source>
</evidence>
<keyword evidence="2 9" id="KW-0813">Transport</keyword>
<dbReference type="PANTHER" id="PTHR30069">
    <property type="entry name" value="TONB-DEPENDENT OUTER MEMBRANE RECEPTOR"/>
    <property type="match status" value="1"/>
</dbReference>
<evidence type="ECO:0000256" key="11">
    <source>
        <dbReference type="RuleBase" id="RU003357"/>
    </source>
</evidence>
<evidence type="ECO:0000313" key="15">
    <source>
        <dbReference type="EMBL" id="MBB3059855.1"/>
    </source>
</evidence>
<evidence type="ECO:0000256" key="2">
    <source>
        <dbReference type="ARBA" id="ARBA00022448"/>
    </source>
</evidence>
<evidence type="ECO:0000256" key="6">
    <source>
        <dbReference type="ARBA" id="ARBA00023077"/>
    </source>
</evidence>
<keyword evidence="16" id="KW-1185">Reference proteome</keyword>
<dbReference type="InterPro" id="IPR013784">
    <property type="entry name" value="Carb-bd-like_fold"/>
</dbReference>
<feature type="transmembrane region" description="Helical" evidence="12">
    <location>
        <begin position="78"/>
        <end position="98"/>
    </location>
</feature>
<comment type="similarity">
    <text evidence="9 11">Belongs to the TonB-dependent receptor family.</text>
</comment>
<comment type="subcellular location">
    <subcellularLocation>
        <location evidence="1 9">Cell outer membrane</location>
        <topology evidence="1 9">Multi-pass membrane protein</topology>
    </subcellularLocation>
</comment>
<proteinExistence type="inferred from homology"/>
<evidence type="ECO:0000256" key="1">
    <source>
        <dbReference type="ARBA" id="ARBA00004571"/>
    </source>
</evidence>
<accession>A0A7W4W8W2</accession>
<dbReference type="Pfam" id="PF13620">
    <property type="entry name" value="CarboxypepD_reg"/>
    <property type="match status" value="1"/>
</dbReference>
<evidence type="ECO:0000256" key="10">
    <source>
        <dbReference type="PROSITE-ProRule" id="PRU10144"/>
    </source>
</evidence>
<dbReference type="Proteomes" id="UP000535937">
    <property type="component" value="Unassembled WGS sequence"/>
</dbReference>
<dbReference type="PROSITE" id="PS52016">
    <property type="entry name" value="TONB_DEPENDENT_REC_3"/>
    <property type="match status" value="1"/>
</dbReference>
<dbReference type="InterPro" id="IPR012910">
    <property type="entry name" value="Plug_dom"/>
</dbReference>
<dbReference type="RefSeq" id="WP_221191764.1">
    <property type="nucleotide sequence ID" value="NZ_JACHWZ010000002.1"/>
</dbReference>
<dbReference type="Gene3D" id="2.170.130.10">
    <property type="entry name" value="TonB-dependent receptor, plug domain"/>
    <property type="match status" value="1"/>
</dbReference>
<protein>
    <recommendedName>
        <fullName evidence="17">TonB-dependent Receptor Plug Domain</fullName>
    </recommendedName>
</protein>
<sequence>MNSLISKQKLIWMPIDELNFLNAAEVTFSCDGLSGWFVNLYVLGRYWPLGAAIYLIMKTNDLPINRGFEMNNNFRKSILAASVMAASIGLSAPAFAAGNTSSNIVGTIHAVEGDASGSYTVTATNVDTGTSRTIETTADKSFRLAGLPIGSYEVVVVKDGVTVAQRIVRVALGSNANADFDMAGNIEEVVVEGQLITSVDTYTMDSGLVIGETQIDAMPVARNLTAVSLLAPGVVLGDSDFGSGNTASFASFGGASIAENSCYINGLEVTNTRQGLGCSSVPFEFYKEFQVKTGGYSAEFGRTTGGVINSVTKSGGNTWEFGATMNWSPDALRSEGQVSRGDGGTGAVFRDTSVAETDEMDYTFSASGPIIQDKLFIYALVNPRDSEQKFTQATGTQRYNGVNTYRVRESSGTDNMFWGTKIDWDIAENHRLSYTGFSDRNDAEERVFAYDAETSTIGEETGGFTRLRGSEANSLNYTGYFGNDLTVSAMAGKIETEYTTDPLNLDCPTVGGSLTDGTDVEGCGPGGSIGDNFDENTQYRLDVNYVLGDHALKAGLDIQERASTRVTVPVAGHSWEYQSLEAGGSIQGDSGALYTNNTGAAMDIVSDRIFVGGGSFSSDLTAFYIEDQWQINDEWMVSIGLRKDQFEGEGTTGKQLFDFDTDIAPRLGFTWDFMGDGVSKVYGTWGRYYLPMANNTIYRAASGVSDVTTFYTFNGIDPETGIPTGINPVNGTEANSSFVSSVSTIPEKDIFQAQEADPFARDELILGFETAVNDNLLVGVRGIYREVTSALDDYCGAYAWPYCVMVNPGEASSWYKDGYYWDGENLVVEDELFDGSPDSGSLTKYSKETIGLPEAKNEYRAIQAELTYSDEKMNWKFIYTWSRSTGNFEGAVKSDIDQADAGITQDFDFPALMDGAEGYQANDRRHVFKLFGSYDFTEDLSLGINATLASGRPLSAFGKAYPSDDPNVYGSYGDTFYHWNDLNGDGEAQQNEYSFYPRGEIGRTPWTFNVDASARYRFMVSGVDMVASLDIFNLFDSQEALSTNEHYERNAGTLNQYYGAAYSWQNPRSVRMGLQANF</sequence>
<reference evidence="15 16" key="1">
    <citation type="submission" date="2020-08" db="EMBL/GenBank/DDBJ databases">
        <title>Genomic Encyclopedia of Type Strains, Phase III (KMG-III): the genomes of soil and plant-associated and newly described type strains.</title>
        <authorList>
            <person name="Whitman W."/>
        </authorList>
    </citation>
    <scope>NUCLEOTIDE SEQUENCE [LARGE SCALE GENOMIC DNA]</scope>
    <source>
        <strain evidence="15 16">CECT 8799</strain>
    </source>
</reference>
<feature type="transmembrane region" description="Helical" evidence="12">
    <location>
        <begin position="36"/>
        <end position="57"/>
    </location>
</feature>
<keyword evidence="6 11" id="KW-0798">TonB box</keyword>
<dbReference type="InterPro" id="IPR000531">
    <property type="entry name" value="Beta-barrel_TonB"/>
</dbReference>
<dbReference type="Pfam" id="PF00593">
    <property type="entry name" value="TonB_dep_Rec_b-barrel"/>
    <property type="match status" value="1"/>
</dbReference>
<keyword evidence="3 9" id="KW-1134">Transmembrane beta strand</keyword>
<evidence type="ECO:0000256" key="12">
    <source>
        <dbReference type="SAM" id="Phobius"/>
    </source>
</evidence>
<name>A0A7W4W8W2_9GAMM</name>
<dbReference type="EMBL" id="JACHWZ010000002">
    <property type="protein sequence ID" value="MBB3059855.1"/>
    <property type="molecule type" value="Genomic_DNA"/>
</dbReference>
<dbReference type="AlphaFoldDB" id="A0A7W4W8W2"/>
<keyword evidence="7 9" id="KW-0472">Membrane</keyword>
<comment type="caution">
    <text evidence="15">The sequence shown here is derived from an EMBL/GenBank/DDBJ whole genome shotgun (WGS) entry which is preliminary data.</text>
</comment>
<keyword evidence="8 9" id="KW-0998">Cell outer membrane</keyword>
<dbReference type="SUPFAM" id="SSF49452">
    <property type="entry name" value="Starch-binding domain-like"/>
    <property type="match status" value="1"/>
</dbReference>
<keyword evidence="12" id="KW-1133">Transmembrane helix</keyword>
<evidence type="ECO:0000256" key="5">
    <source>
        <dbReference type="ARBA" id="ARBA00022729"/>
    </source>
</evidence>
<dbReference type="InterPro" id="IPR039426">
    <property type="entry name" value="TonB-dep_rcpt-like"/>
</dbReference>
<keyword evidence="4 9" id="KW-0812">Transmembrane</keyword>
<dbReference type="PROSITE" id="PS01156">
    <property type="entry name" value="TONB_DEPENDENT_REC_2"/>
    <property type="match status" value="1"/>
</dbReference>
<dbReference type="GO" id="GO:0015344">
    <property type="term" value="F:siderophore uptake transmembrane transporter activity"/>
    <property type="evidence" value="ECO:0007669"/>
    <property type="project" value="TreeGrafter"/>
</dbReference>
<dbReference type="Pfam" id="PF07715">
    <property type="entry name" value="Plug"/>
    <property type="match status" value="1"/>
</dbReference>
<feature type="short sequence motif" description="TonB C-terminal box" evidence="10">
    <location>
        <begin position="1061"/>
        <end position="1078"/>
    </location>
</feature>
<dbReference type="PANTHER" id="PTHR30069:SF46">
    <property type="entry name" value="OAR PROTEIN"/>
    <property type="match status" value="1"/>
</dbReference>
<dbReference type="Gene3D" id="2.60.40.1120">
    <property type="entry name" value="Carboxypeptidase-like, regulatory domain"/>
    <property type="match status" value="1"/>
</dbReference>
<dbReference type="InterPro" id="IPR010917">
    <property type="entry name" value="TonB_rcpt_CS"/>
</dbReference>
<evidence type="ECO:0000313" key="16">
    <source>
        <dbReference type="Proteomes" id="UP000535937"/>
    </source>
</evidence>
<evidence type="ECO:0000256" key="4">
    <source>
        <dbReference type="ARBA" id="ARBA00022692"/>
    </source>
</evidence>
<organism evidence="15 16">
    <name type="scientific">Microbulbifer rhizosphaerae</name>
    <dbReference type="NCBI Taxonomy" id="1562603"/>
    <lineage>
        <taxon>Bacteria</taxon>
        <taxon>Pseudomonadati</taxon>
        <taxon>Pseudomonadota</taxon>
        <taxon>Gammaproteobacteria</taxon>
        <taxon>Cellvibrionales</taxon>
        <taxon>Microbulbiferaceae</taxon>
        <taxon>Microbulbifer</taxon>
    </lineage>
</organism>
<evidence type="ECO:0000259" key="13">
    <source>
        <dbReference type="Pfam" id="PF00593"/>
    </source>
</evidence>
<evidence type="ECO:0000256" key="9">
    <source>
        <dbReference type="PROSITE-ProRule" id="PRU01360"/>
    </source>
</evidence>
<dbReference type="InterPro" id="IPR037066">
    <property type="entry name" value="Plug_dom_sf"/>
</dbReference>
<evidence type="ECO:0008006" key="17">
    <source>
        <dbReference type="Google" id="ProtNLM"/>
    </source>
</evidence>
<dbReference type="InterPro" id="IPR036942">
    <property type="entry name" value="Beta-barrel_TonB_sf"/>
</dbReference>
<feature type="domain" description="TonB-dependent receptor-like beta-barrel" evidence="13">
    <location>
        <begin position="428"/>
        <end position="721"/>
    </location>
</feature>
<evidence type="ECO:0000259" key="14">
    <source>
        <dbReference type="Pfam" id="PF07715"/>
    </source>
</evidence>
<gene>
    <name evidence="15" type="ORF">FHS09_000663</name>
</gene>
<evidence type="ECO:0000256" key="8">
    <source>
        <dbReference type="ARBA" id="ARBA00023237"/>
    </source>
</evidence>
<feature type="domain" description="TonB-dependent receptor plug" evidence="14">
    <location>
        <begin position="209"/>
        <end position="307"/>
    </location>
</feature>